<organism evidence="1 2">
    <name type="scientific">Magallana gigas</name>
    <name type="common">Pacific oyster</name>
    <name type="synonym">Crassostrea gigas</name>
    <dbReference type="NCBI Taxonomy" id="29159"/>
    <lineage>
        <taxon>Eukaryota</taxon>
        <taxon>Metazoa</taxon>
        <taxon>Spiralia</taxon>
        <taxon>Lophotrochozoa</taxon>
        <taxon>Mollusca</taxon>
        <taxon>Bivalvia</taxon>
        <taxon>Autobranchia</taxon>
        <taxon>Pteriomorphia</taxon>
        <taxon>Ostreida</taxon>
        <taxon>Ostreoidea</taxon>
        <taxon>Ostreidae</taxon>
        <taxon>Magallana</taxon>
    </lineage>
</organism>
<dbReference type="EnsemblMetazoa" id="G34405.1">
    <property type="protein sequence ID" value="G34405.1:cds"/>
    <property type="gene ID" value="G34405"/>
</dbReference>
<dbReference type="AlphaFoldDB" id="A0A8W8MIF2"/>
<accession>A0A8W8MIF2</accession>
<protein>
    <submittedName>
        <fullName evidence="1">Uncharacterized protein</fullName>
    </submittedName>
</protein>
<evidence type="ECO:0000313" key="1">
    <source>
        <dbReference type="EnsemblMetazoa" id="G34405.1:cds"/>
    </source>
</evidence>
<sequence length="202" mass="23245">MIEERQNLKVQVTELTSQNQISTNDLFFVLEEEEDRKFLSRTGHELSRFLPTFQNLQMLKQLPDTDKDVLIKKWKDKINLFLSPEAISVGDALELQDGSRVTVRGTVKEEVEEQEKSFAGIITSIDFDSRLADVEVKGIEESVLIPPALLQELFPTSVFSTRIPLTGVKVGNKLVKIQRQTGSLGKTRQKREWWNPRLFEER</sequence>
<reference evidence="1" key="1">
    <citation type="submission" date="2022-08" db="UniProtKB">
        <authorList>
            <consortium name="EnsemblMetazoa"/>
        </authorList>
    </citation>
    <scope>IDENTIFICATION</scope>
    <source>
        <strain evidence="1">05x7-T-G4-1.051#20</strain>
    </source>
</reference>
<evidence type="ECO:0000313" key="2">
    <source>
        <dbReference type="Proteomes" id="UP000005408"/>
    </source>
</evidence>
<proteinExistence type="predicted"/>
<name>A0A8W8MIF2_MAGGI</name>
<keyword evidence="2" id="KW-1185">Reference proteome</keyword>
<dbReference type="Proteomes" id="UP000005408">
    <property type="component" value="Unassembled WGS sequence"/>
</dbReference>